<organism evidence="2 3">
    <name type="scientific">Ranitomeya imitator</name>
    <name type="common">mimic poison frog</name>
    <dbReference type="NCBI Taxonomy" id="111125"/>
    <lineage>
        <taxon>Eukaryota</taxon>
        <taxon>Metazoa</taxon>
        <taxon>Chordata</taxon>
        <taxon>Craniata</taxon>
        <taxon>Vertebrata</taxon>
        <taxon>Euteleostomi</taxon>
        <taxon>Amphibia</taxon>
        <taxon>Batrachia</taxon>
        <taxon>Anura</taxon>
        <taxon>Neobatrachia</taxon>
        <taxon>Hyloidea</taxon>
        <taxon>Dendrobatidae</taxon>
        <taxon>Dendrobatinae</taxon>
        <taxon>Ranitomeya</taxon>
    </lineage>
</organism>
<keyword evidence="3" id="KW-1185">Reference proteome</keyword>
<accession>A0ABN9L5W6</accession>
<gene>
    <name evidence="2" type="ORF">RIMI_LOCUS4249912</name>
</gene>
<feature type="region of interest" description="Disordered" evidence="1">
    <location>
        <begin position="101"/>
        <end position="120"/>
    </location>
</feature>
<dbReference type="Proteomes" id="UP001176940">
    <property type="component" value="Unassembled WGS sequence"/>
</dbReference>
<protein>
    <submittedName>
        <fullName evidence="2">Uncharacterized protein</fullName>
    </submittedName>
</protein>
<evidence type="ECO:0000313" key="2">
    <source>
        <dbReference type="EMBL" id="CAJ0930522.1"/>
    </source>
</evidence>
<proteinExistence type="predicted"/>
<evidence type="ECO:0000256" key="1">
    <source>
        <dbReference type="SAM" id="MobiDB-lite"/>
    </source>
</evidence>
<name>A0ABN9L5W6_9NEOB</name>
<dbReference type="EMBL" id="CAUEEQ010006735">
    <property type="protein sequence ID" value="CAJ0930522.1"/>
    <property type="molecule type" value="Genomic_DNA"/>
</dbReference>
<sequence>MPVTRVNIGQYRRSAEHSAGGQTAVASHRLWEKSISCNNESIELGVLILHCAYQAEGDEDCCSEILKSDENGRPAETNLQEELQMFRARWMSELAPGVGSETEVQSRKGTARGPFGKAQDTKARHEWAKEEKAKELFLKAAEKEQNGALYEGMYPIYFLSFSSQKFFIKYNVSRYFDKNLKITVPSFAL</sequence>
<reference evidence="2" key="1">
    <citation type="submission" date="2023-07" db="EMBL/GenBank/DDBJ databases">
        <authorList>
            <person name="Stuckert A."/>
        </authorList>
    </citation>
    <scope>NUCLEOTIDE SEQUENCE</scope>
</reference>
<evidence type="ECO:0000313" key="3">
    <source>
        <dbReference type="Proteomes" id="UP001176940"/>
    </source>
</evidence>
<comment type="caution">
    <text evidence="2">The sequence shown here is derived from an EMBL/GenBank/DDBJ whole genome shotgun (WGS) entry which is preliminary data.</text>
</comment>